<keyword evidence="3" id="KW-1185">Reference proteome</keyword>
<evidence type="ECO:0008006" key="4">
    <source>
        <dbReference type="Google" id="ProtNLM"/>
    </source>
</evidence>
<feature type="transmembrane region" description="Helical" evidence="1">
    <location>
        <begin position="126"/>
        <end position="151"/>
    </location>
</feature>
<gene>
    <name evidence="2" type="ORF">SAMN04489758_1163</name>
</gene>
<keyword evidence="1" id="KW-0472">Membrane</keyword>
<evidence type="ECO:0000256" key="1">
    <source>
        <dbReference type="SAM" id="Phobius"/>
    </source>
</evidence>
<dbReference type="Proteomes" id="UP000198558">
    <property type="component" value="Unassembled WGS sequence"/>
</dbReference>
<dbReference type="AlphaFoldDB" id="A0A1I0F1P4"/>
<dbReference type="GeneID" id="78288459"/>
<evidence type="ECO:0000313" key="3">
    <source>
        <dbReference type="Proteomes" id="UP000198558"/>
    </source>
</evidence>
<dbReference type="PANTHER" id="PTHR37305">
    <property type="entry name" value="INTEGRAL MEMBRANE PROTEIN-RELATED"/>
    <property type="match status" value="1"/>
</dbReference>
<feature type="transmembrane region" description="Helical" evidence="1">
    <location>
        <begin position="87"/>
        <end position="105"/>
    </location>
</feature>
<dbReference type="PANTHER" id="PTHR37305:SF1">
    <property type="entry name" value="MEMBRANE PROTEIN"/>
    <property type="match status" value="1"/>
</dbReference>
<sequence>MLNIIKADLFRIFKGKGIYICIFSVILLCSVSIYLRAPGHIGLTNESALNLALEEYQDIETPEDVRKIAGESEMLLDEGMMKTNGNLYYPLIFIAFVVVCVDLSSHTVKNIISTDVSRKTYYFAKLLLTWGLGIFLIILSTYFGYFGNIIFNNPSNVSNILDITIIMLRQLPIFCGIMSVLVMLATVTKKTSRYNAIAIILIMLSQMLIMLVITIFKIDSNMIMQFEFETIIRSLAVVGSIELKTLLIGVLMGLGLIVGSSIIGIYYFNRCDIK</sequence>
<accession>A0A1I0F1P4</accession>
<dbReference type="EMBL" id="FOIN01000016">
    <property type="protein sequence ID" value="SET51921.1"/>
    <property type="molecule type" value="Genomic_DNA"/>
</dbReference>
<feature type="transmembrane region" description="Helical" evidence="1">
    <location>
        <begin position="246"/>
        <end position="268"/>
    </location>
</feature>
<protein>
    <recommendedName>
        <fullName evidence="4">ABC-2 family transporter protein</fullName>
    </recommendedName>
</protein>
<dbReference type="RefSeq" id="WP_092353982.1">
    <property type="nucleotide sequence ID" value="NZ_FOIN01000016.1"/>
</dbReference>
<proteinExistence type="predicted"/>
<feature type="transmembrane region" description="Helical" evidence="1">
    <location>
        <begin position="196"/>
        <end position="216"/>
    </location>
</feature>
<feature type="transmembrane region" description="Helical" evidence="1">
    <location>
        <begin position="18"/>
        <end position="37"/>
    </location>
</feature>
<evidence type="ECO:0000313" key="2">
    <source>
        <dbReference type="EMBL" id="SET51921.1"/>
    </source>
</evidence>
<reference evidence="3" key="1">
    <citation type="submission" date="2016-10" db="EMBL/GenBank/DDBJ databases">
        <authorList>
            <person name="Varghese N."/>
            <person name="Submissions S."/>
        </authorList>
    </citation>
    <scope>NUCLEOTIDE SEQUENCE [LARGE SCALE GENOMIC DNA]</scope>
    <source>
        <strain evidence="3">DSM 1551</strain>
    </source>
</reference>
<feature type="transmembrane region" description="Helical" evidence="1">
    <location>
        <begin position="163"/>
        <end position="184"/>
    </location>
</feature>
<keyword evidence="1" id="KW-0812">Transmembrane</keyword>
<keyword evidence="1" id="KW-1133">Transmembrane helix</keyword>
<name>A0A1I0F1P4_9FIRM</name>
<organism evidence="2 3">
    <name type="scientific">Thomasclavelia cocleata</name>
    <dbReference type="NCBI Taxonomy" id="69824"/>
    <lineage>
        <taxon>Bacteria</taxon>
        <taxon>Bacillati</taxon>
        <taxon>Bacillota</taxon>
        <taxon>Erysipelotrichia</taxon>
        <taxon>Erysipelotrichales</taxon>
        <taxon>Coprobacillaceae</taxon>
        <taxon>Thomasclavelia</taxon>
    </lineage>
</organism>
<dbReference type="OrthoDB" id="3230233at2"/>